<proteinExistence type="predicted"/>
<accession>A0A0F7LAZ2</accession>
<evidence type="ECO:0000313" key="1">
    <source>
        <dbReference type="EMBL" id="AKH48346.1"/>
    </source>
</evidence>
<reference evidence="1" key="1">
    <citation type="journal article" date="2015" name="Front. Microbiol.">
        <title>Combining genomic sequencing methods to explore viral diversity and reveal potential virus-host interactions.</title>
        <authorList>
            <person name="Chow C.E."/>
            <person name="Winget D.M."/>
            <person name="White R.A.III."/>
            <person name="Hallam S.J."/>
            <person name="Suttle C.A."/>
        </authorList>
    </citation>
    <scope>NUCLEOTIDE SEQUENCE</scope>
    <source>
        <strain evidence="1">Oxic1_8</strain>
    </source>
</reference>
<organism evidence="1">
    <name type="scientific">uncultured marine virus</name>
    <dbReference type="NCBI Taxonomy" id="186617"/>
    <lineage>
        <taxon>Viruses</taxon>
        <taxon>environmental samples</taxon>
    </lineage>
</organism>
<dbReference type="EMBL" id="KR029603">
    <property type="protein sequence ID" value="AKH48346.1"/>
    <property type="molecule type" value="Genomic_DNA"/>
</dbReference>
<name>A0A0F7LAZ2_9VIRU</name>
<sequence length="53" mass="5513">MQTGLSMIRNLLPVASQSTSGWAQSAGATSGFCDIVGVLTERFRAPTRNTAGV</sequence>
<protein>
    <submittedName>
        <fullName evidence="1">Uncharacterized protein</fullName>
    </submittedName>
</protein>
<reference evidence="1" key="2">
    <citation type="submission" date="2015-03" db="EMBL/GenBank/DDBJ databases">
        <authorList>
            <person name="Chow C.-E.T."/>
            <person name="Winget D.M."/>
            <person name="White R.A.III."/>
            <person name="Hallam S.J."/>
            <person name="Suttle C.A."/>
        </authorList>
    </citation>
    <scope>NUCLEOTIDE SEQUENCE</scope>
    <source>
        <strain evidence="1">Oxic1_8</strain>
    </source>
</reference>